<evidence type="ECO:0000256" key="5">
    <source>
        <dbReference type="SAM" id="Phobius"/>
    </source>
</evidence>
<feature type="transmembrane region" description="Helical" evidence="5">
    <location>
        <begin position="114"/>
        <end position="134"/>
    </location>
</feature>
<sequence>MIFFKTKVMKAKDEMENDPLLGSDNEEEDEELSENQESFCTSLRVPILAVAYCTVSISAVFLNKIILSRSGRFKGFRSVEYLMFIQSVLGAFFLILCRFLRIINFPIVIDGRRLVRIALVNILFCLMTCANAYSVRQLSLPMVALLKNCQVVIVCFLEFVFLKTKPGKATIASLCVIVFGSFCGSVTDLEFNLIGYIAMAVAVSSSAFYYISIKFAFKDNQVPEFTLVFYNNIFSVCFTAALFHFLFFFFDVI</sequence>
<protein>
    <submittedName>
        <fullName evidence="6">Uncharacterized protein</fullName>
    </submittedName>
</protein>
<dbReference type="SUPFAM" id="SSF103481">
    <property type="entry name" value="Multidrug resistance efflux transporter EmrE"/>
    <property type="match status" value="1"/>
</dbReference>
<comment type="subcellular location">
    <subcellularLocation>
        <location evidence="1">Membrane</location>
        <topology evidence="1">Multi-pass membrane protein</topology>
    </subcellularLocation>
</comment>
<evidence type="ECO:0000256" key="2">
    <source>
        <dbReference type="ARBA" id="ARBA00022692"/>
    </source>
</evidence>
<dbReference type="AlphaFoldDB" id="A0A1J4K4X3"/>
<dbReference type="Proteomes" id="UP000179807">
    <property type="component" value="Unassembled WGS sequence"/>
</dbReference>
<reference evidence="6" key="1">
    <citation type="submission" date="2016-10" db="EMBL/GenBank/DDBJ databases">
        <authorList>
            <person name="Benchimol M."/>
            <person name="Almeida L.G."/>
            <person name="Vasconcelos A.T."/>
            <person name="Perreira-Neves A."/>
            <person name="Rosa I.A."/>
            <person name="Tasca T."/>
            <person name="Bogo M.R."/>
            <person name="de Souza W."/>
        </authorList>
    </citation>
    <scope>NUCLEOTIDE SEQUENCE [LARGE SCALE GENOMIC DNA]</scope>
    <source>
        <strain evidence="6">K</strain>
    </source>
</reference>
<dbReference type="PANTHER" id="PTHR11132">
    <property type="entry name" value="SOLUTE CARRIER FAMILY 35"/>
    <property type="match status" value="1"/>
</dbReference>
<keyword evidence="2 5" id="KW-0812">Transmembrane</keyword>
<dbReference type="RefSeq" id="XP_068357685.1">
    <property type="nucleotide sequence ID" value="XM_068505857.1"/>
</dbReference>
<accession>A0A1J4K4X3</accession>
<evidence type="ECO:0000256" key="4">
    <source>
        <dbReference type="ARBA" id="ARBA00023136"/>
    </source>
</evidence>
<dbReference type="InterPro" id="IPR050186">
    <property type="entry name" value="TPT_transporter"/>
</dbReference>
<evidence type="ECO:0000313" key="6">
    <source>
        <dbReference type="EMBL" id="OHT04549.1"/>
    </source>
</evidence>
<dbReference type="EMBL" id="MLAK01000789">
    <property type="protein sequence ID" value="OHT04549.1"/>
    <property type="molecule type" value="Genomic_DNA"/>
</dbReference>
<comment type="caution">
    <text evidence="6">The sequence shown here is derived from an EMBL/GenBank/DDBJ whole genome shotgun (WGS) entry which is preliminary data.</text>
</comment>
<keyword evidence="3 5" id="KW-1133">Transmembrane helix</keyword>
<dbReference type="VEuPathDB" id="TrichDB:TRFO_27929"/>
<dbReference type="GO" id="GO:0016020">
    <property type="term" value="C:membrane"/>
    <property type="evidence" value="ECO:0007669"/>
    <property type="project" value="UniProtKB-SubCell"/>
</dbReference>
<dbReference type="GeneID" id="94840561"/>
<feature type="transmembrane region" description="Helical" evidence="5">
    <location>
        <begin position="81"/>
        <end position="102"/>
    </location>
</feature>
<feature type="transmembrane region" description="Helical" evidence="5">
    <location>
        <begin position="43"/>
        <end position="61"/>
    </location>
</feature>
<dbReference type="OrthoDB" id="417037at2759"/>
<evidence type="ECO:0000256" key="3">
    <source>
        <dbReference type="ARBA" id="ARBA00022989"/>
    </source>
</evidence>
<keyword evidence="4 5" id="KW-0472">Membrane</keyword>
<proteinExistence type="predicted"/>
<feature type="transmembrane region" description="Helical" evidence="5">
    <location>
        <begin position="193"/>
        <end position="217"/>
    </location>
</feature>
<evidence type="ECO:0000313" key="7">
    <source>
        <dbReference type="Proteomes" id="UP000179807"/>
    </source>
</evidence>
<keyword evidence="7" id="KW-1185">Reference proteome</keyword>
<evidence type="ECO:0000256" key="1">
    <source>
        <dbReference type="ARBA" id="ARBA00004141"/>
    </source>
</evidence>
<dbReference type="InterPro" id="IPR037185">
    <property type="entry name" value="EmrE-like"/>
</dbReference>
<feature type="transmembrane region" description="Helical" evidence="5">
    <location>
        <begin position="229"/>
        <end position="250"/>
    </location>
</feature>
<organism evidence="6 7">
    <name type="scientific">Tritrichomonas foetus</name>
    <dbReference type="NCBI Taxonomy" id="1144522"/>
    <lineage>
        <taxon>Eukaryota</taxon>
        <taxon>Metamonada</taxon>
        <taxon>Parabasalia</taxon>
        <taxon>Tritrichomonadida</taxon>
        <taxon>Tritrichomonadidae</taxon>
        <taxon>Tritrichomonas</taxon>
    </lineage>
</organism>
<name>A0A1J4K4X3_9EUKA</name>
<feature type="transmembrane region" description="Helical" evidence="5">
    <location>
        <begin position="169"/>
        <end position="187"/>
    </location>
</feature>
<gene>
    <name evidence="6" type="ORF">TRFO_27929</name>
</gene>